<dbReference type="GO" id="GO:0008168">
    <property type="term" value="F:methyltransferase activity"/>
    <property type="evidence" value="ECO:0007669"/>
    <property type="project" value="UniProtKB-KW"/>
</dbReference>
<evidence type="ECO:0000256" key="5">
    <source>
        <dbReference type="SAM" id="Phobius"/>
    </source>
</evidence>
<evidence type="ECO:0000313" key="8">
    <source>
        <dbReference type="Proteomes" id="UP000307164"/>
    </source>
</evidence>
<evidence type="ECO:0000313" key="6">
    <source>
        <dbReference type="EMBL" id="TMO69845.1"/>
    </source>
</evidence>
<dbReference type="AlphaFoldDB" id="A0A5S3VCK2"/>
<dbReference type="Pfam" id="PF04191">
    <property type="entry name" value="PEMT"/>
    <property type="match status" value="1"/>
</dbReference>
<name>A0A5S3VCK2_9GAMM</name>
<reference evidence="6" key="3">
    <citation type="submission" date="2019-09" db="EMBL/GenBank/DDBJ databases">
        <title>Co-occurence of chitin degradation, pigmentation and bioactivity in marine Pseudoalteromonas.</title>
        <authorList>
            <person name="Sonnenschein E.C."/>
            <person name="Bech P.K."/>
        </authorList>
    </citation>
    <scope>NUCLEOTIDE SEQUENCE</scope>
    <source>
        <strain evidence="6">S3790</strain>
    </source>
</reference>
<gene>
    <name evidence="6" type="ORF">CWC19_03635</name>
    <name evidence="7" type="ORF">CWC20_19560</name>
</gene>
<keyword evidence="8" id="KW-1185">Reference proteome</keyword>
<proteinExistence type="predicted"/>
<keyword evidence="2 5" id="KW-0812">Transmembrane</keyword>
<evidence type="ECO:0000313" key="7">
    <source>
        <dbReference type="EMBL" id="TMO70561.1"/>
    </source>
</evidence>
<comment type="caution">
    <text evidence="6">The sequence shown here is derived from an EMBL/GenBank/DDBJ whole genome shotgun (WGS) entry which is preliminary data.</text>
</comment>
<evidence type="ECO:0000313" key="9">
    <source>
        <dbReference type="Proteomes" id="UP000307217"/>
    </source>
</evidence>
<accession>A0A5S3VCK2</accession>
<keyword evidence="6" id="KW-0808">Transferase</keyword>
<protein>
    <submittedName>
        <fullName evidence="6">Isoprenylcysteine carboxylmethyltransferase family protein</fullName>
    </submittedName>
</protein>
<feature type="transmembrane region" description="Helical" evidence="5">
    <location>
        <begin position="149"/>
        <end position="177"/>
    </location>
</feature>
<feature type="transmembrane region" description="Helical" evidence="5">
    <location>
        <begin position="99"/>
        <end position="120"/>
    </location>
</feature>
<sequence length="209" mass="24434">MLNNMNTAYDLIEFNRIYLAVFYSFVATFYTTRIILLKSKITAEVIFPGQRFGTTWWNHSLFRGFRVMIWMLCVCRLLFPDTDNYIGRFTGLEEYCVIFTGILLLTAGFLFTISVHCHFGKEWRSGIDPRGPKNIISHGLYKYSRNPMFLGVAVSQLGFFLALPSVFTLICLVVGWFTLLRQTLSEEQHLLAAFPEDYTRYRLSVRRWI</sequence>
<dbReference type="InterPro" id="IPR007318">
    <property type="entry name" value="Phopholipid_MeTrfase"/>
</dbReference>
<keyword evidence="3 5" id="KW-1133">Transmembrane helix</keyword>
<dbReference type="EMBL" id="PNBX01000010">
    <property type="protein sequence ID" value="TMO69845.1"/>
    <property type="molecule type" value="Genomic_DNA"/>
</dbReference>
<evidence type="ECO:0000256" key="1">
    <source>
        <dbReference type="ARBA" id="ARBA00004127"/>
    </source>
</evidence>
<keyword evidence="4 5" id="KW-0472">Membrane</keyword>
<dbReference type="RefSeq" id="WP_138590062.1">
    <property type="nucleotide sequence ID" value="NZ_PNBW01000129.1"/>
</dbReference>
<reference evidence="8 9" key="2">
    <citation type="submission" date="2019-06" db="EMBL/GenBank/DDBJ databases">
        <title>Co-occurence of chitin degradation, pigmentation and bioactivity in marine Pseudoalteromonas.</title>
        <authorList>
            <person name="Sonnenschein E.C."/>
            <person name="Bech P.K."/>
        </authorList>
    </citation>
    <scope>NUCLEOTIDE SEQUENCE [LARGE SCALE GENOMIC DNA]</scope>
    <source>
        <strain evidence="9">S3790</strain>
        <strain evidence="7 8">S3895</strain>
    </source>
</reference>
<keyword evidence="6" id="KW-0489">Methyltransferase</keyword>
<evidence type="ECO:0000256" key="3">
    <source>
        <dbReference type="ARBA" id="ARBA00022989"/>
    </source>
</evidence>
<dbReference type="GO" id="GO:0012505">
    <property type="term" value="C:endomembrane system"/>
    <property type="evidence" value="ECO:0007669"/>
    <property type="project" value="UniProtKB-SubCell"/>
</dbReference>
<comment type="subcellular location">
    <subcellularLocation>
        <location evidence="1">Endomembrane system</location>
        <topology evidence="1">Multi-pass membrane protein</topology>
    </subcellularLocation>
</comment>
<dbReference type="PANTHER" id="PTHR43847">
    <property type="entry name" value="BLL3993 PROTEIN"/>
    <property type="match status" value="1"/>
</dbReference>
<dbReference type="PANTHER" id="PTHR43847:SF1">
    <property type="entry name" value="BLL3993 PROTEIN"/>
    <property type="match status" value="1"/>
</dbReference>
<dbReference type="OrthoDB" id="9811969at2"/>
<dbReference type="Gene3D" id="1.20.120.1630">
    <property type="match status" value="1"/>
</dbReference>
<dbReference type="InterPro" id="IPR052527">
    <property type="entry name" value="Metal_cation-efflux_comp"/>
</dbReference>
<evidence type="ECO:0000256" key="4">
    <source>
        <dbReference type="ARBA" id="ARBA00023136"/>
    </source>
</evidence>
<evidence type="ECO:0000256" key="2">
    <source>
        <dbReference type="ARBA" id="ARBA00022692"/>
    </source>
</evidence>
<organism evidence="6 9">
    <name type="scientific">Pseudoalteromonas aurantia</name>
    <dbReference type="NCBI Taxonomy" id="43654"/>
    <lineage>
        <taxon>Bacteria</taxon>
        <taxon>Pseudomonadati</taxon>
        <taxon>Pseudomonadota</taxon>
        <taxon>Gammaproteobacteria</taxon>
        <taxon>Alteromonadales</taxon>
        <taxon>Pseudoalteromonadaceae</taxon>
        <taxon>Pseudoalteromonas</taxon>
    </lineage>
</organism>
<dbReference type="Proteomes" id="UP000307217">
    <property type="component" value="Unassembled WGS sequence"/>
</dbReference>
<feature type="transmembrane region" description="Helical" evidence="5">
    <location>
        <begin position="20"/>
        <end position="39"/>
    </location>
</feature>
<dbReference type="GO" id="GO:0032259">
    <property type="term" value="P:methylation"/>
    <property type="evidence" value="ECO:0007669"/>
    <property type="project" value="UniProtKB-KW"/>
</dbReference>
<dbReference type="EMBL" id="PNBW01000129">
    <property type="protein sequence ID" value="TMO70561.1"/>
    <property type="molecule type" value="Genomic_DNA"/>
</dbReference>
<dbReference type="Proteomes" id="UP000307164">
    <property type="component" value="Unassembled WGS sequence"/>
</dbReference>
<reference evidence="8 9" key="1">
    <citation type="submission" date="2018-01" db="EMBL/GenBank/DDBJ databases">
        <authorList>
            <person name="Paulsen S."/>
            <person name="Gram L.K."/>
        </authorList>
    </citation>
    <scope>NUCLEOTIDE SEQUENCE [LARGE SCALE GENOMIC DNA]</scope>
    <source>
        <strain evidence="6 9">S3790</strain>
        <strain evidence="7 8">S3895</strain>
    </source>
</reference>